<name>A0A822ZE23_NELNU</name>
<evidence type="ECO:0000313" key="1">
    <source>
        <dbReference type="EMBL" id="DAD39848.1"/>
    </source>
</evidence>
<sequence length="67" mass="8022">MLISESCQLPEKELRDFKLRGEFELPKDLQQIIRDLIRSNKASDLFQIRHLEFGKQSEKTPNERSQY</sequence>
<evidence type="ECO:0000313" key="2">
    <source>
        <dbReference type="Proteomes" id="UP000607653"/>
    </source>
</evidence>
<keyword evidence="2" id="KW-1185">Reference proteome</keyword>
<reference evidence="1 2" key="1">
    <citation type="journal article" date="2020" name="Mol. Biol. Evol.">
        <title>Distinct Expression and Methylation Patterns for Genes with Different Fates following a Single Whole-Genome Duplication in Flowering Plants.</title>
        <authorList>
            <person name="Shi T."/>
            <person name="Rahmani R.S."/>
            <person name="Gugger P.F."/>
            <person name="Wang M."/>
            <person name="Li H."/>
            <person name="Zhang Y."/>
            <person name="Li Z."/>
            <person name="Wang Q."/>
            <person name="Van de Peer Y."/>
            <person name="Marchal K."/>
            <person name="Chen J."/>
        </authorList>
    </citation>
    <scope>NUCLEOTIDE SEQUENCE [LARGE SCALE GENOMIC DNA]</scope>
    <source>
        <tissue evidence="1">Leaf</tissue>
    </source>
</reference>
<comment type="caution">
    <text evidence="1">The sequence shown here is derived from an EMBL/GenBank/DDBJ whole genome shotgun (WGS) entry which is preliminary data.</text>
</comment>
<dbReference type="EMBL" id="DUZY01000005">
    <property type="protein sequence ID" value="DAD39848.1"/>
    <property type="molecule type" value="Genomic_DNA"/>
</dbReference>
<organism evidence="1 2">
    <name type="scientific">Nelumbo nucifera</name>
    <name type="common">Sacred lotus</name>
    <dbReference type="NCBI Taxonomy" id="4432"/>
    <lineage>
        <taxon>Eukaryota</taxon>
        <taxon>Viridiplantae</taxon>
        <taxon>Streptophyta</taxon>
        <taxon>Embryophyta</taxon>
        <taxon>Tracheophyta</taxon>
        <taxon>Spermatophyta</taxon>
        <taxon>Magnoliopsida</taxon>
        <taxon>Proteales</taxon>
        <taxon>Nelumbonaceae</taxon>
        <taxon>Nelumbo</taxon>
    </lineage>
</organism>
<dbReference type="AlphaFoldDB" id="A0A822ZE23"/>
<dbReference type="Proteomes" id="UP000607653">
    <property type="component" value="Unassembled WGS sequence"/>
</dbReference>
<proteinExistence type="predicted"/>
<protein>
    <submittedName>
        <fullName evidence="1">Uncharacterized protein</fullName>
    </submittedName>
</protein>
<gene>
    <name evidence="1" type="ORF">HUJ06_014172</name>
</gene>
<accession>A0A822ZE23</accession>